<feature type="compositionally biased region" description="Polar residues" evidence="16">
    <location>
        <begin position="156"/>
        <end position="167"/>
    </location>
</feature>
<dbReference type="GO" id="GO:0005811">
    <property type="term" value="C:lipid droplet"/>
    <property type="evidence" value="ECO:0007669"/>
    <property type="project" value="UniProtKB-SubCell"/>
</dbReference>
<dbReference type="PANTHER" id="PTHR10663:SF388">
    <property type="entry name" value="GOLGI-SPECIFIC BREFELDIN A-RESISTANCE GUANINE NUCLEOTIDE EXCHANGE FACTOR 1"/>
    <property type="match status" value="1"/>
</dbReference>
<evidence type="ECO:0000256" key="16">
    <source>
        <dbReference type="SAM" id="MobiDB-lite"/>
    </source>
</evidence>
<gene>
    <name evidence="18" type="ORF">JZ751_011294</name>
</gene>
<reference evidence="18" key="1">
    <citation type="thesis" date="2021" institute="BYU ScholarsArchive" country="Provo, UT, USA">
        <title>Applications of and Algorithms for Genome Assembly and Genomic Analyses with an Emphasis on Marine Teleosts.</title>
        <authorList>
            <person name="Pickett B.D."/>
        </authorList>
    </citation>
    <scope>NUCLEOTIDE SEQUENCE</scope>
    <source>
        <strain evidence="18">HI-2016</strain>
    </source>
</reference>
<accession>A0A8T2P4T7</accession>
<feature type="region of interest" description="Disordered" evidence="16">
    <location>
        <begin position="1727"/>
        <end position="1747"/>
    </location>
</feature>
<dbReference type="InterPro" id="IPR035999">
    <property type="entry name" value="Sec7_dom_sf"/>
</dbReference>
<dbReference type="OrthoDB" id="10258608at2759"/>
<evidence type="ECO:0000256" key="15">
    <source>
        <dbReference type="ARBA" id="ARBA00069794"/>
    </source>
</evidence>
<dbReference type="InterPro" id="IPR000904">
    <property type="entry name" value="Sec7_dom"/>
</dbReference>
<feature type="region of interest" description="Disordered" evidence="16">
    <location>
        <begin position="184"/>
        <end position="271"/>
    </location>
</feature>
<dbReference type="FunFam" id="1.10.1000.11:FF:000007">
    <property type="entry name" value="Golgi-specific brefeldin A-resistance guanine nucleotide exchange factor 1"/>
    <property type="match status" value="1"/>
</dbReference>
<feature type="compositionally biased region" description="Polar residues" evidence="16">
    <location>
        <begin position="184"/>
        <end position="205"/>
    </location>
</feature>
<feature type="compositionally biased region" description="Basic residues" evidence="16">
    <location>
        <begin position="137"/>
        <end position="151"/>
    </location>
</feature>
<feature type="compositionally biased region" description="Basic and acidic residues" evidence="16">
    <location>
        <begin position="564"/>
        <end position="580"/>
    </location>
</feature>
<feature type="compositionally biased region" description="Polar residues" evidence="16">
    <location>
        <begin position="214"/>
        <end position="229"/>
    </location>
</feature>
<dbReference type="GO" id="GO:0010256">
    <property type="term" value="P:endomembrane system organization"/>
    <property type="evidence" value="ECO:0007669"/>
    <property type="project" value="UniProtKB-ARBA"/>
</dbReference>
<dbReference type="SUPFAM" id="SSF48371">
    <property type="entry name" value="ARM repeat"/>
    <property type="match status" value="1"/>
</dbReference>
<evidence type="ECO:0000256" key="14">
    <source>
        <dbReference type="ARBA" id="ARBA00023136"/>
    </source>
</evidence>
<evidence type="ECO:0000256" key="10">
    <source>
        <dbReference type="ARBA" id="ARBA00022658"/>
    </source>
</evidence>
<evidence type="ECO:0000256" key="2">
    <source>
        <dbReference type="ARBA" id="ARBA00004222"/>
    </source>
</evidence>
<feature type="region of interest" description="Disordered" evidence="16">
    <location>
        <begin position="1336"/>
        <end position="1387"/>
    </location>
</feature>
<dbReference type="SUPFAM" id="SSF48425">
    <property type="entry name" value="Sec7 domain"/>
    <property type="match status" value="1"/>
</dbReference>
<evidence type="ECO:0000313" key="18">
    <source>
        <dbReference type="EMBL" id="KAG9344622.1"/>
    </source>
</evidence>
<evidence type="ECO:0000256" key="13">
    <source>
        <dbReference type="ARBA" id="ARBA00023034"/>
    </source>
</evidence>
<feature type="compositionally biased region" description="Polar residues" evidence="16">
    <location>
        <begin position="501"/>
        <end position="510"/>
    </location>
</feature>
<feature type="compositionally biased region" description="Low complexity" evidence="16">
    <location>
        <begin position="1628"/>
        <end position="1643"/>
    </location>
</feature>
<feature type="region of interest" description="Disordered" evidence="16">
    <location>
        <begin position="564"/>
        <end position="587"/>
    </location>
</feature>
<proteinExistence type="predicted"/>
<dbReference type="InterPro" id="IPR056604">
    <property type="entry name" value="GBF1-like_TPR"/>
</dbReference>
<dbReference type="PANTHER" id="PTHR10663">
    <property type="entry name" value="GUANYL-NUCLEOTIDE EXCHANGE FACTOR"/>
    <property type="match status" value="1"/>
</dbReference>
<evidence type="ECO:0000256" key="5">
    <source>
        <dbReference type="ARBA" id="ARBA00004502"/>
    </source>
</evidence>
<keyword evidence="9" id="KW-0597">Phosphoprotein</keyword>
<keyword evidence="19" id="KW-1185">Reference proteome</keyword>
<keyword evidence="14" id="KW-0472">Membrane</keyword>
<dbReference type="GO" id="GO:0015031">
    <property type="term" value="P:protein transport"/>
    <property type="evidence" value="ECO:0007669"/>
    <property type="project" value="UniProtKB-KW"/>
</dbReference>
<dbReference type="CDD" id="cd00171">
    <property type="entry name" value="Sec7"/>
    <property type="match status" value="1"/>
</dbReference>
<evidence type="ECO:0000256" key="12">
    <source>
        <dbReference type="ARBA" id="ARBA00022927"/>
    </source>
</evidence>
<evidence type="ECO:0000256" key="4">
    <source>
        <dbReference type="ARBA" id="ARBA00004496"/>
    </source>
</evidence>
<dbReference type="GO" id="GO:0016197">
    <property type="term" value="P:endosomal transport"/>
    <property type="evidence" value="ECO:0007669"/>
    <property type="project" value="UniProtKB-ARBA"/>
</dbReference>
<evidence type="ECO:0000256" key="3">
    <source>
        <dbReference type="ARBA" id="ARBA00004399"/>
    </source>
</evidence>
<dbReference type="Pfam" id="PF01369">
    <property type="entry name" value="Sec7"/>
    <property type="match status" value="1"/>
</dbReference>
<evidence type="ECO:0000256" key="8">
    <source>
        <dbReference type="ARBA" id="ARBA00022490"/>
    </source>
</evidence>
<evidence type="ECO:0000256" key="9">
    <source>
        <dbReference type="ARBA" id="ARBA00022553"/>
    </source>
</evidence>
<dbReference type="Gene3D" id="1.10.1000.11">
    <property type="entry name" value="Arf Nucleotide-binding Site Opener,domain 2"/>
    <property type="match status" value="1"/>
</dbReference>
<dbReference type="GO" id="GO:0016020">
    <property type="term" value="C:membrane"/>
    <property type="evidence" value="ECO:0007669"/>
    <property type="project" value="UniProtKB-SubCell"/>
</dbReference>
<dbReference type="GO" id="GO:0005794">
    <property type="term" value="C:Golgi apparatus"/>
    <property type="evidence" value="ECO:0007669"/>
    <property type="project" value="UniProtKB-SubCell"/>
</dbReference>
<feature type="compositionally biased region" description="Polar residues" evidence="16">
    <location>
        <begin position="1187"/>
        <end position="1209"/>
    </location>
</feature>
<keyword evidence="10" id="KW-0344">Guanine-nucleotide releasing factor</keyword>
<keyword evidence="7" id="KW-0813">Transport</keyword>
<dbReference type="EMBL" id="JAFBMS010000020">
    <property type="protein sequence ID" value="KAG9344622.1"/>
    <property type="molecule type" value="Genomic_DNA"/>
</dbReference>
<feature type="region of interest" description="Disordered" evidence="16">
    <location>
        <begin position="1625"/>
        <end position="1695"/>
    </location>
</feature>
<feature type="region of interest" description="Disordered" evidence="16">
    <location>
        <begin position="1187"/>
        <end position="1231"/>
    </location>
</feature>
<feature type="compositionally biased region" description="Polar residues" evidence="16">
    <location>
        <begin position="1649"/>
        <end position="1665"/>
    </location>
</feature>
<feature type="region of interest" description="Disordered" evidence="16">
    <location>
        <begin position="127"/>
        <end position="172"/>
    </location>
</feature>
<sequence length="1747" mass="194270">MLKVLLKPDANHEGAAEGIENMADAVTHARFVGTDPASDEVVLMKILQVLRTLLLTPVGAHLTNESVCEIMQSCFRICFEMRLSELLRKSAEHTLVDMVQLLFSRLPQFKEEAKSFVGANMKKLKMRAGGMSESSKWKKQKRSPRPPRHVVRSPSGLSETTTLSNNLPGGVPFIEQQSAGLSVSDSMASISSPTTDSGLEASSKTTSKEDLTDLDQSSSNATTPGTTPSFEPGRLETQTEGSQVERAQSVSVESIPEVLDDRDSMAEQSDSASIHDMDYVNPRGVRFTQSTQKDGAALIPYGLPCLRELFRFLISLTNPHDRHNSDVMMHMGLQLLTVALEAAHIAPYQSLLGLVKDELCRHLFQLLSVDRINLYAASIRVCFLLFESMRVHLKFQLEMYLKKLMDIITSENAKMPYEMKEMALEAIVQLWRIPSFVTELYINYDCDYYCSNLFEDLTKLLSKNAFPVSGQLYTTHLLSLEALLTVIDSTEAHCQAKVLNSTAQQDQSDTLMAEAEGTVSSSPEAPSESDRLANTTNVQNGQESDGGPVCPPTSGHLMAEKMRLGRQDQEESGDSAEKKMPPKPQRFSCYLPDSQELLEIKNKKKLLITGTEQFNQKPKKGIQFLQEKGLLSSPMDNNEVAQWLRENPRLDKKMIGEFVSDRKNMELLDSFVNTFTFQGLRIDEALRLYLEAFRLPGEAPVIQRLLETFTDNWHKVNGSPFMTNDAGFALAYAVIMLNTDQHNHNVRKQNIPMTVEQFKKNLKGVNGSKDFDQDMLEDIYNAIKNEEIVMPEEQTGLVKENYMWSVLLHRGATPEGVFLHVPAGSYDHDLFTMTWGPTIAALSYVFDKSLDDTIIQKAIAGFRKCAMISAHYGFSDVFDNLIISLCKFTTLSSESVENLPTVFGGNSKAQVAAKAVFSLAHRHGDILREGWKNIMDSMLQLFRAELLPKAMVEVEDFIEPSGKISLQREETPSNRGESAVLSFVNWLTLSGAEQSGLRGPSTENQEAKQAAILCIKQCDPEKLITESKFLQLESLQELMKALISVTPDEETYDEEDAAFCLEMLLRIVLENRDRVSCVWQTVRDHLCHLCVHATESCFLVERAVVGLLRLAIRLLRREDISSQVLLSLRLLLMMKPHVLSRVSREVAYGLHELLKTNAANIHCSDDWFTLFSLLECIGAGVKPPASLQVTSSPDNDTGAQSDSELSSYHPSEVSLDRGYTSDSEVYTEHGKSRIPRSVTDVDVANSGWLVVGKDDLDTSKPAAPGTKPPSPPLINQYSLTLGQDMGLHDTKSLIKCVESLSFIVRDAAHVTPENFELCVKTIRVFVEASLNGGYRTHEKKKSHKYDSKSSRLRKKPREKEGAARRTKASSQRLSRSHSDEEEDEGVPASYHTVSLQVSQDLLDLMHTLHTRAASIYSSWAEEQRHLEAAGRKIEADSQTLWSSCWCPLLQGIAWLCCDARRQVRMQALTYLQRALLVHDLQTLDAVEWESCFNKVLFPLLTKLLDNISPADVGGMEETRMRACTLLSKVFLQHLSPLLSLPTFAALWLTILDFMDKYMHAGSSDLLLEAIPESLKNMLLVMDTAGIFHSSDSRTGYSDLWEITWERIDCFLPRLREELFKQACASREPSASGSLSPCPSGSSPRRAKGPQQTSVTPGAPSTQCQRSSPVPPSTPPMATPVKMSPGDAPPPLSQSPLILQPLASPLQVGVPPMSLPIILNPALIEATSPVPLLPASRPTDPTDGSEVK</sequence>
<feature type="compositionally biased region" description="Pro residues" evidence="16">
    <location>
        <begin position="1668"/>
        <end position="1677"/>
    </location>
</feature>
<evidence type="ECO:0000256" key="1">
    <source>
        <dbReference type="ARBA" id="ARBA00004170"/>
    </source>
</evidence>
<feature type="compositionally biased region" description="Polar residues" evidence="16">
    <location>
        <begin position="236"/>
        <end position="252"/>
    </location>
</feature>
<dbReference type="SMART" id="SM00222">
    <property type="entry name" value="Sec7"/>
    <property type="match status" value="1"/>
</dbReference>
<dbReference type="Proteomes" id="UP000824540">
    <property type="component" value="Unassembled WGS sequence"/>
</dbReference>
<dbReference type="Pfam" id="PF12783">
    <property type="entry name" value="Sec7-like_HUS"/>
    <property type="match status" value="1"/>
</dbReference>
<keyword evidence="12" id="KW-0653">Protein transport</keyword>
<dbReference type="InterPro" id="IPR016024">
    <property type="entry name" value="ARM-type_fold"/>
</dbReference>
<feature type="region of interest" description="Disordered" evidence="16">
    <location>
        <begin position="537"/>
        <end position="556"/>
    </location>
</feature>
<dbReference type="PROSITE" id="PS50190">
    <property type="entry name" value="SEC7"/>
    <property type="match status" value="1"/>
</dbReference>
<dbReference type="GO" id="GO:0005085">
    <property type="term" value="F:guanyl-nucleotide exchange factor activity"/>
    <property type="evidence" value="ECO:0007669"/>
    <property type="project" value="UniProtKB-KW"/>
</dbReference>
<evidence type="ECO:0000256" key="11">
    <source>
        <dbReference type="ARBA" id="ARBA00022677"/>
    </source>
</evidence>
<evidence type="ECO:0000259" key="17">
    <source>
        <dbReference type="PROSITE" id="PS50190"/>
    </source>
</evidence>
<dbReference type="FunFam" id="1.10.220.20:FF:000004">
    <property type="entry name" value="Golgi-specific brefeldin A-resistance guanine nucleotide exchange factor 1"/>
    <property type="match status" value="1"/>
</dbReference>
<feature type="domain" description="SEC7" evidence="17">
    <location>
        <begin position="596"/>
        <end position="786"/>
    </location>
</feature>
<evidence type="ECO:0000256" key="7">
    <source>
        <dbReference type="ARBA" id="ARBA00022448"/>
    </source>
</evidence>
<feature type="region of interest" description="Disordered" evidence="16">
    <location>
        <begin position="501"/>
        <end position="532"/>
    </location>
</feature>
<comment type="subcellular location">
    <subcellularLocation>
        <location evidence="4">Cytoplasm</location>
    </subcellularLocation>
    <subcellularLocation>
        <location evidence="3">Endoplasmic reticulum-Golgi intermediate compartment</location>
    </subcellularLocation>
    <subcellularLocation>
        <location evidence="2">Golgi apparatus</location>
        <location evidence="2">cis-Golgi network</location>
    </subcellularLocation>
    <subcellularLocation>
        <location evidence="6">Golgi apparatus</location>
        <location evidence="6">trans-Golgi network</location>
    </subcellularLocation>
    <subcellularLocation>
        <location evidence="5">Lipid droplet</location>
    </subcellularLocation>
    <subcellularLocation>
        <location evidence="1">Membrane</location>
        <topology evidence="1">Peripheral membrane protein</topology>
    </subcellularLocation>
</comment>
<dbReference type="InterPro" id="IPR032691">
    <property type="entry name" value="Mon2/Sec7/BIG1-like_HUS"/>
</dbReference>
<keyword evidence="8" id="KW-0963">Cytoplasm</keyword>
<keyword evidence="11" id="KW-0551">Lipid droplet</keyword>
<evidence type="ECO:0000256" key="6">
    <source>
        <dbReference type="ARBA" id="ARBA00004601"/>
    </source>
</evidence>
<dbReference type="InterPro" id="IPR023394">
    <property type="entry name" value="Sec7_C_sf"/>
</dbReference>
<organism evidence="18 19">
    <name type="scientific">Albula glossodonta</name>
    <name type="common">roundjaw bonefish</name>
    <dbReference type="NCBI Taxonomy" id="121402"/>
    <lineage>
        <taxon>Eukaryota</taxon>
        <taxon>Metazoa</taxon>
        <taxon>Chordata</taxon>
        <taxon>Craniata</taxon>
        <taxon>Vertebrata</taxon>
        <taxon>Euteleostomi</taxon>
        <taxon>Actinopterygii</taxon>
        <taxon>Neopterygii</taxon>
        <taxon>Teleostei</taxon>
        <taxon>Albuliformes</taxon>
        <taxon>Albulidae</taxon>
        <taxon>Albula</taxon>
    </lineage>
</organism>
<dbReference type="Pfam" id="PF23325">
    <property type="entry name" value="TPR_28"/>
    <property type="match status" value="1"/>
</dbReference>
<dbReference type="GO" id="GO:0032012">
    <property type="term" value="P:regulation of ARF protein signal transduction"/>
    <property type="evidence" value="ECO:0007669"/>
    <property type="project" value="InterPro"/>
</dbReference>
<keyword evidence="13" id="KW-0333">Golgi apparatus</keyword>
<comment type="caution">
    <text evidence="18">The sequence shown here is derived from an EMBL/GenBank/DDBJ whole genome shotgun (WGS) entry which is preliminary data.</text>
</comment>
<protein>
    <recommendedName>
        <fullName evidence="15">Golgi-specific brefeldin A-resistance guanine nucleotide exchange factor 1</fullName>
    </recommendedName>
</protein>
<dbReference type="GO" id="GO:0005793">
    <property type="term" value="C:endoplasmic reticulum-Golgi intermediate compartment"/>
    <property type="evidence" value="ECO:0007669"/>
    <property type="project" value="UniProtKB-SubCell"/>
</dbReference>
<evidence type="ECO:0000313" key="19">
    <source>
        <dbReference type="Proteomes" id="UP000824540"/>
    </source>
</evidence>
<name>A0A8T2P4T7_9TELE</name>
<dbReference type="Gene3D" id="1.10.220.20">
    <property type="match status" value="1"/>
</dbReference>